<evidence type="ECO:0000259" key="10">
    <source>
        <dbReference type="Pfam" id="PF23474"/>
    </source>
</evidence>
<comment type="catalytic activity">
    <reaction evidence="5">
        <text>3',3'-cGAMP + H2O = G[3'-5']pAp[3'] + H(+)</text>
        <dbReference type="Rhea" id="RHEA:72831"/>
        <dbReference type="ChEBI" id="CHEBI:15377"/>
        <dbReference type="ChEBI" id="CHEBI:15378"/>
        <dbReference type="ChEBI" id="CHEBI:71501"/>
        <dbReference type="ChEBI" id="CHEBI:192497"/>
    </reaction>
    <physiologicalReaction direction="left-to-right" evidence="5">
        <dbReference type="Rhea" id="RHEA:72832"/>
    </physiologicalReaction>
</comment>
<proteinExistence type="inferred from homology"/>
<evidence type="ECO:0000256" key="7">
    <source>
        <dbReference type="ARBA" id="ARBA00034343"/>
    </source>
</evidence>
<comment type="catalytic activity">
    <reaction evidence="4">
        <text>3',3',3'-cAAG + H2O = A[3'-5']pG[3'-5']pAp[3'] + H(+)</text>
        <dbReference type="Rhea" id="RHEA:72867"/>
        <dbReference type="ChEBI" id="CHEBI:15377"/>
        <dbReference type="ChEBI" id="CHEBI:15378"/>
        <dbReference type="ChEBI" id="CHEBI:143810"/>
        <dbReference type="ChEBI" id="CHEBI:192533"/>
    </reaction>
    <physiologicalReaction direction="left-to-right" evidence="4">
        <dbReference type="Rhea" id="RHEA:72868"/>
    </physiologicalReaction>
</comment>
<comment type="caution">
    <text evidence="11">The sequence shown here is derived from an EMBL/GenBank/DDBJ whole genome shotgun (WGS) entry which is preliminary data.</text>
</comment>
<protein>
    <recommendedName>
        <fullName evidence="7">Anti-CBASS protein Acb1</fullName>
    </recommendedName>
</protein>
<feature type="domain" description="Anti-CBASS protein Acb1-like N-terminal" evidence="9">
    <location>
        <begin position="29"/>
        <end position="375"/>
    </location>
</feature>
<evidence type="ECO:0000256" key="5">
    <source>
        <dbReference type="ARBA" id="ARBA00034283"/>
    </source>
</evidence>
<evidence type="ECO:0000259" key="9">
    <source>
        <dbReference type="Pfam" id="PF06381"/>
    </source>
</evidence>
<keyword evidence="1" id="KW-0378">Hydrolase</keyword>
<sequence>MNLVANLGTGRDKAAHSRYGEPTLTEEEAVNAYRSAWLPRKIVDIPAMDACRKWRSWNAESEQVSALEAEESRLGVRGKLLDAFIKARLFGGAALYIGTGDSDPSKPLNPERVRKGGVRHLNVLTRRVLQAGEIDRDPESPGYGLPASYKLSAGAGMLDIHPSRLVILRGAELPDAELAPHLAGWGDSVLTAIYAEILRADSTSANIASLVFEAKIDVIKIPGFMSMMADPAYEKQVLDRLRLAAMAKGINGTLVLDKEEEFEQKTSEFGSLRDVLLAFMQLVSGAADIPVTRLLGQSPGGLNASGESDIRNYYDRIQSIQELELEPAMEVLDECLIRSALGTRPPEVFYTWRSLWQTSEKERADIVKTTAESIKVIADTRLIPDEVLSKVAVNMLTESGGAPGLESQMAEWLAENPDGIDPDGEEARAAAALEPKPGERENLGDAAPRSLYVRRDVLNVGEIRAWAESQGIPDLADDLHVTVVYSRQPFDWIKAGNAREWNEDGRDKLIIPEGGPRAVEPLGGMSAVILFASSQLAWRHEEIIRAGASHDFPDYTPHISLTKSPVDLSRVEPYRGRIVLGPEIFEEIRED</sequence>
<evidence type="ECO:0000256" key="1">
    <source>
        <dbReference type="ARBA" id="ARBA00022801"/>
    </source>
</evidence>
<evidence type="ECO:0000256" key="6">
    <source>
        <dbReference type="ARBA" id="ARBA00034316"/>
    </source>
</evidence>
<dbReference type="Proteomes" id="UP001595892">
    <property type="component" value="Unassembled WGS sequence"/>
</dbReference>
<evidence type="ECO:0000256" key="4">
    <source>
        <dbReference type="ARBA" id="ARBA00034244"/>
    </source>
</evidence>
<dbReference type="EMBL" id="JBHSGG010000036">
    <property type="protein sequence ID" value="MFC4729102.1"/>
    <property type="molecule type" value="Genomic_DNA"/>
</dbReference>
<evidence type="ECO:0000313" key="11">
    <source>
        <dbReference type="EMBL" id="MFC4729102.1"/>
    </source>
</evidence>
<comment type="catalytic activity">
    <reaction evidence="8">
        <text>3',3'-cUAMP + H2O = U[3'-5']pAp[3'] + H(+)</text>
        <dbReference type="Rhea" id="RHEA:72835"/>
        <dbReference type="ChEBI" id="CHEBI:15377"/>
        <dbReference type="ChEBI" id="CHEBI:15378"/>
        <dbReference type="ChEBI" id="CHEBI:143809"/>
        <dbReference type="ChEBI" id="CHEBI:192498"/>
    </reaction>
    <physiologicalReaction direction="left-to-right" evidence="8">
        <dbReference type="Rhea" id="RHEA:72836"/>
    </physiologicalReaction>
</comment>
<dbReference type="Pfam" id="PF06381">
    <property type="entry name" value="Phage_portal_3"/>
    <property type="match status" value="1"/>
</dbReference>
<dbReference type="RefSeq" id="WP_377005174.1">
    <property type="nucleotide sequence ID" value="NZ_JBHSGG010000036.1"/>
</dbReference>
<reference evidence="12" key="1">
    <citation type="journal article" date="2019" name="Int. J. Syst. Evol. Microbiol.">
        <title>The Global Catalogue of Microorganisms (GCM) 10K type strain sequencing project: providing services to taxonomists for standard genome sequencing and annotation.</title>
        <authorList>
            <consortium name="The Broad Institute Genomics Platform"/>
            <consortium name="The Broad Institute Genome Sequencing Center for Infectious Disease"/>
            <person name="Wu L."/>
            <person name="Ma J."/>
        </authorList>
    </citation>
    <scope>NUCLEOTIDE SEQUENCE [LARGE SCALE GENOMIC DNA]</scope>
    <source>
        <strain evidence="12">CGMCC 1.13574</strain>
    </source>
</reference>
<dbReference type="InterPro" id="IPR006445">
    <property type="entry name" value="Phage-assoc_HI1409"/>
</dbReference>
<dbReference type="InterPro" id="IPR056175">
    <property type="entry name" value="Acb1-like_C"/>
</dbReference>
<comment type="similarity">
    <text evidence="6">Belongs to the anti-CBASS protein Acb1 family.</text>
</comment>
<comment type="catalytic activity">
    <reaction evidence="3">
        <text>3',3',3'-c-tri-AMP + H2O = A[3'-5']pA[3'-5']pAp[3'] + H(+)</text>
        <dbReference type="Rhea" id="RHEA:72859"/>
        <dbReference type="ChEBI" id="CHEBI:15377"/>
        <dbReference type="ChEBI" id="CHEBI:15378"/>
        <dbReference type="ChEBI" id="CHEBI:192523"/>
        <dbReference type="ChEBI" id="CHEBI:192530"/>
    </reaction>
    <physiologicalReaction direction="left-to-right" evidence="3">
        <dbReference type="Rhea" id="RHEA:72860"/>
    </physiologicalReaction>
</comment>
<name>A0ABV9NL82_9GAMM</name>
<organism evidence="11 12">
    <name type="scientific">Coralloluteibacterium thermophilum</name>
    <dbReference type="NCBI Taxonomy" id="2707049"/>
    <lineage>
        <taxon>Bacteria</taxon>
        <taxon>Pseudomonadati</taxon>
        <taxon>Pseudomonadota</taxon>
        <taxon>Gammaproteobacteria</taxon>
        <taxon>Lysobacterales</taxon>
        <taxon>Lysobacteraceae</taxon>
        <taxon>Coralloluteibacterium</taxon>
    </lineage>
</organism>
<keyword evidence="12" id="KW-1185">Reference proteome</keyword>
<gene>
    <name evidence="11" type="ORF">ACFO3Q_13085</name>
</gene>
<evidence type="ECO:0000256" key="3">
    <source>
        <dbReference type="ARBA" id="ARBA00034240"/>
    </source>
</evidence>
<accession>A0ABV9NL82</accession>
<comment type="catalytic activity">
    <reaction evidence="2">
        <text>3',3',3'-cAAG + H2O = G[3'-5']pA[3'-5']pAp[3'] + H(+)</text>
        <dbReference type="Rhea" id="RHEA:72863"/>
        <dbReference type="ChEBI" id="CHEBI:15377"/>
        <dbReference type="ChEBI" id="CHEBI:15378"/>
        <dbReference type="ChEBI" id="CHEBI:143810"/>
        <dbReference type="ChEBI" id="CHEBI:192532"/>
    </reaction>
    <physiologicalReaction direction="left-to-right" evidence="2">
        <dbReference type="Rhea" id="RHEA:72864"/>
    </physiologicalReaction>
</comment>
<feature type="domain" description="Anti-CBASS protein Acb1-like C-terminal" evidence="10">
    <location>
        <begin position="450"/>
        <end position="591"/>
    </location>
</feature>
<dbReference type="NCBIfam" id="TIGR01555">
    <property type="entry name" value="phge_rel_HI1409"/>
    <property type="match status" value="1"/>
</dbReference>
<evidence type="ECO:0000313" key="12">
    <source>
        <dbReference type="Proteomes" id="UP001595892"/>
    </source>
</evidence>
<evidence type="ECO:0000256" key="8">
    <source>
        <dbReference type="ARBA" id="ARBA00048123"/>
    </source>
</evidence>
<evidence type="ECO:0000256" key="2">
    <source>
        <dbReference type="ARBA" id="ARBA00034233"/>
    </source>
</evidence>
<dbReference type="Pfam" id="PF23474">
    <property type="entry name" value="Acb1"/>
    <property type="match status" value="1"/>
</dbReference>
<dbReference type="InterPro" id="IPR024459">
    <property type="entry name" value="Acb1-like_N"/>
</dbReference>